<dbReference type="InterPro" id="IPR015943">
    <property type="entry name" value="WD40/YVTN_repeat-like_dom_sf"/>
</dbReference>
<dbReference type="CDD" id="cd15482">
    <property type="entry name" value="Sialidase_non-viral"/>
    <property type="match status" value="1"/>
</dbReference>
<comment type="caution">
    <text evidence="4">The sequence shown here is derived from an EMBL/GenBank/DDBJ whole genome shotgun (WGS) entry which is preliminary data.</text>
</comment>
<feature type="domain" description="BIG2" evidence="3">
    <location>
        <begin position="849"/>
        <end position="925"/>
    </location>
</feature>
<keyword evidence="5" id="KW-1185">Reference proteome</keyword>
<organism evidence="4 5">
    <name type="scientific">Wenyingzhuangia heitensis</name>
    <dbReference type="NCBI Taxonomy" id="1487859"/>
    <lineage>
        <taxon>Bacteria</taxon>
        <taxon>Pseudomonadati</taxon>
        <taxon>Bacteroidota</taxon>
        <taxon>Flavobacteriia</taxon>
        <taxon>Flavobacteriales</taxon>
        <taxon>Flavobacteriaceae</taxon>
        <taxon>Wenyingzhuangia</taxon>
    </lineage>
</organism>
<dbReference type="InterPro" id="IPR031778">
    <property type="entry name" value="Sortilin_N"/>
</dbReference>
<dbReference type="SUPFAM" id="SSF110296">
    <property type="entry name" value="Oligoxyloglucan reducing end-specific cellobiohydrolase"/>
    <property type="match status" value="2"/>
</dbReference>
<dbReference type="SUPFAM" id="SSF49373">
    <property type="entry name" value="Invasin/intimin cell-adhesion fragments"/>
    <property type="match status" value="1"/>
</dbReference>
<dbReference type="Pfam" id="PF15899">
    <property type="entry name" value="BNR_6"/>
    <property type="match status" value="2"/>
</dbReference>
<dbReference type="InterPro" id="IPR002860">
    <property type="entry name" value="BNR_rpt"/>
</dbReference>
<evidence type="ECO:0000256" key="1">
    <source>
        <dbReference type="ARBA" id="ARBA00022737"/>
    </source>
</evidence>
<dbReference type="Pfam" id="PF02368">
    <property type="entry name" value="Big_2"/>
    <property type="match status" value="1"/>
</dbReference>
<dbReference type="SMART" id="SM00635">
    <property type="entry name" value="BID_2"/>
    <property type="match status" value="1"/>
</dbReference>
<feature type="signal peptide" evidence="2">
    <location>
        <begin position="1"/>
        <end position="21"/>
    </location>
</feature>
<dbReference type="PANTHER" id="PTHR43739:SF5">
    <property type="entry name" value="EXO-ALPHA-SIALIDASE"/>
    <property type="match status" value="1"/>
</dbReference>
<sequence>MKHIFKLFLVFILSINLGTQAQNSFIKKLKTEKVSSTNTITWSQVSPGNAGYANFIRFHPTISGKVAISQDMWNHYQSDNNGARWYSTVDYDGDGRFGRMLDVEWCYTDAKTAISISTSELWVSRDTARTFELVKNCPWYNTDADGSDKASWRKKVAAVAIDPNDANTWFVAGGNNIRGQDWMSYLNNAKAKQPHGKPSEYEGKLWKTANAGKSWKLITKELNPKAQIGRIIVNPKNSKQIFASSTHGLYKSENGGKSWNQIGQKDLDNNIIMDMDFYFHPKTKKFILYVIDQVQYHPNGKSTKCSGGVFVSNNEGKSWKIINGDLGLDINQLTGGVPKSYYQFLSRWFGISLAQAKKQYPEKPKEALQYFNQLSTDPSIQGRIYVGFDDPHHKKSIVPGRLWVTENNGKHWVNTARLFSNIWKNDAAYWESRNNPWQQNMKAGHAHYPIQWGDIYPLRASRGFDVGADGSVMMINGHNTFLSTNAGKSWKQVDEDYSPSGAIIGHGNSNMPALTIKQDKREGITLLGAGEHRMWIPVNDSPDERQAIKFIKSAPETASNFAFDPYDAKTVYLTSNRQEHKQNIFKSVDGGQTWKIHGVATPASNQWLDDFYTNGLTIDPINNQYMYHGITQIVNAKRGHEGGFFRSENFGKTFTQSNKGLPQPCRINEIVFDPRDPSRASLFVAAQYSNDGYFKHAPRAEGGLYHSTDRGLSWKKINTPQQIKGVQFIKIDHSNRMYITTGHNKGGSGVWYTDNFGKNWEQIFKYPGAECIDVSPFDRNLIVITCRFGSKNPGVFVSKDRGITWEKSNKGLVQPQEIEDVKFDILEANKLWIGSFGTGFYKGTITNVTLPIINIHQNSIEFKNLKSQKLTAKIVNSYSQNPIVWKSENPAIAKVDQNGNVTPISKGQTKIWATTAEGRFSDYSVITVAKNIK</sequence>
<evidence type="ECO:0000259" key="3">
    <source>
        <dbReference type="SMART" id="SM00635"/>
    </source>
</evidence>
<accession>A0ABX0U4F6</accession>
<keyword evidence="1" id="KW-0677">Repeat</keyword>
<dbReference type="Gene3D" id="2.60.40.1080">
    <property type="match status" value="1"/>
</dbReference>
<keyword evidence="2" id="KW-0732">Signal</keyword>
<name>A0ABX0U4F6_9FLAO</name>
<dbReference type="InterPro" id="IPR008964">
    <property type="entry name" value="Invasin/intimin_cell_adhesion"/>
</dbReference>
<dbReference type="InterPro" id="IPR003343">
    <property type="entry name" value="Big_2"/>
</dbReference>
<dbReference type="InterPro" id="IPR052025">
    <property type="entry name" value="Xyloglucanase_GH74"/>
</dbReference>
<proteinExistence type="predicted"/>
<evidence type="ECO:0000256" key="2">
    <source>
        <dbReference type="SAM" id="SignalP"/>
    </source>
</evidence>
<reference evidence="4 5" key="1">
    <citation type="submission" date="2020-03" db="EMBL/GenBank/DDBJ databases">
        <title>Genomic Encyclopedia of Type Strains, Phase IV (KMG-IV): sequencing the most valuable type-strain genomes for metagenomic binning, comparative biology and taxonomic classification.</title>
        <authorList>
            <person name="Goeker M."/>
        </authorList>
    </citation>
    <scope>NUCLEOTIDE SEQUENCE [LARGE SCALE GENOMIC DNA]</scope>
    <source>
        <strain evidence="4 5">DSM 101599</strain>
    </source>
</reference>
<evidence type="ECO:0000313" key="4">
    <source>
        <dbReference type="EMBL" id="NIJ43753.1"/>
    </source>
</evidence>
<protein>
    <submittedName>
        <fullName evidence="4">Phosphoribosyl-AMP cyclohydrolase</fullName>
    </submittedName>
</protein>
<gene>
    <name evidence="4" type="ORF">FHR24_000192</name>
</gene>
<dbReference type="Gene3D" id="2.130.10.10">
    <property type="entry name" value="YVTN repeat-like/Quinoprotein amine dehydrogenase"/>
    <property type="match status" value="3"/>
</dbReference>
<dbReference type="EMBL" id="JAASQL010000001">
    <property type="protein sequence ID" value="NIJ43753.1"/>
    <property type="molecule type" value="Genomic_DNA"/>
</dbReference>
<dbReference type="PANTHER" id="PTHR43739">
    <property type="entry name" value="XYLOGLUCANASE (EUROFUNG)"/>
    <property type="match status" value="1"/>
</dbReference>
<dbReference type="Proteomes" id="UP000745859">
    <property type="component" value="Unassembled WGS sequence"/>
</dbReference>
<evidence type="ECO:0000313" key="5">
    <source>
        <dbReference type="Proteomes" id="UP000745859"/>
    </source>
</evidence>
<dbReference type="RefSeq" id="WP_167182546.1">
    <property type="nucleotide sequence ID" value="NZ_JAASQL010000001.1"/>
</dbReference>
<feature type="chain" id="PRO_5046246251" evidence="2">
    <location>
        <begin position="22"/>
        <end position="933"/>
    </location>
</feature>
<dbReference type="Pfam" id="PF15902">
    <property type="entry name" value="Sortilin-Vps10"/>
    <property type="match status" value="1"/>
</dbReference>